<reference evidence="10" key="1">
    <citation type="submission" date="2016-06" db="UniProtKB">
        <authorList>
            <consortium name="WormBaseParasite"/>
        </authorList>
    </citation>
    <scope>IDENTIFICATION</scope>
</reference>
<evidence type="ECO:0000259" key="7">
    <source>
        <dbReference type="PROSITE" id="PS50118"/>
    </source>
</evidence>
<dbReference type="PANTHER" id="PTHR45789">
    <property type="entry name" value="FI18025P1"/>
    <property type="match status" value="1"/>
</dbReference>
<feature type="compositionally biased region" description="Low complexity" evidence="6">
    <location>
        <begin position="459"/>
        <end position="473"/>
    </location>
</feature>
<feature type="region of interest" description="Disordered" evidence="6">
    <location>
        <begin position="139"/>
        <end position="159"/>
    </location>
</feature>
<evidence type="ECO:0000256" key="6">
    <source>
        <dbReference type="SAM" id="MobiDB-lite"/>
    </source>
</evidence>
<feature type="compositionally biased region" description="Low complexity" evidence="6">
    <location>
        <begin position="177"/>
        <end position="194"/>
    </location>
</feature>
<feature type="compositionally biased region" description="Low complexity" evidence="6">
    <location>
        <begin position="668"/>
        <end position="686"/>
    </location>
</feature>
<dbReference type="InterPro" id="IPR051356">
    <property type="entry name" value="SOX/SOX-like_TF"/>
</dbReference>
<protein>
    <submittedName>
        <fullName evidence="10">HMG box domain-containing protein</fullName>
    </submittedName>
</protein>
<evidence type="ECO:0000313" key="10">
    <source>
        <dbReference type="WBParaSite" id="TCNE_0000724501-mRNA-1"/>
    </source>
</evidence>
<reference evidence="8 9" key="2">
    <citation type="submission" date="2018-11" db="EMBL/GenBank/DDBJ databases">
        <authorList>
            <consortium name="Pathogen Informatics"/>
        </authorList>
    </citation>
    <scope>NUCLEOTIDE SEQUENCE [LARGE SCALE GENOMIC DNA]</scope>
</reference>
<dbReference type="SMART" id="SM00398">
    <property type="entry name" value="HMG"/>
    <property type="match status" value="1"/>
</dbReference>
<gene>
    <name evidence="8" type="ORF">TCNE_LOCUS7245</name>
</gene>
<evidence type="ECO:0000256" key="2">
    <source>
        <dbReference type="ARBA" id="ARBA00023125"/>
    </source>
</evidence>
<evidence type="ECO:0000313" key="9">
    <source>
        <dbReference type="Proteomes" id="UP000050794"/>
    </source>
</evidence>
<sequence>MNYPLLTRRVHKHISLWRDLNRLQLQELGILSEMVISARRLYFGVGHAMNIRLTKRHHAFIHAIIQVYGGVIRAIVACRTHIRMSSRRKTAPIKIFEPTEEKVAISSADFTPSTSSIILPYGNHAKSPSDLIEQPVASMAKKRRLPSNNTKQDDALKNEKNISSIIAASPPLHSDSVKSVASSTSEHTSTSASSGLTEIPDILAQTEHGCTVLIDGHALRDLLNSVESHDAKLDLVQDLIRQLNSVKERLSSGELHIDKEEIEEDGNNNEHEVFLSELRSDDPKQKMSTGGLDEFILRQQYFMQQHSQQRLLEMASALQQTAAAAAAAAAAAQHTAPTGLGFMLPAAGSYEHLFGSSMLGGAGTVTSQLLSHNLAANIANSVQRGSIPETTSTEKSIYDLPLNLSKVKVESPADLSKPRPPSVASARKRVSSPMAHPAQFLSRLPFGSISHSFASETSAFSSHSPASSGKSTPGGAAPLEPVQPRIAAKSPNHIKRPMNAFMVWARDERRKILKACPDMHNSNISKILGSRWKAMSNAEKQPYYEEQSRLSKLHMEQHPDYRYRHLLKFYAVIRKQLQNSNACTSMVFIKFPLTECMPCIPEIHTALWIIMNYRPRPKRTCVVDGKKVRINEYKNMMKNKGGNRSRDWATEGELERRMSPTSQNHVQSALSTSATSSTSSSSMSSTNTHALVTPHAVFTSVDLSALNGAALLADIAHHQHRHILQTAE</sequence>
<organism evidence="9 10">
    <name type="scientific">Toxocara canis</name>
    <name type="common">Canine roundworm</name>
    <dbReference type="NCBI Taxonomy" id="6265"/>
    <lineage>
        <taxon>Eukaryota</taxon>
        <taxon>Metazoa</taxon>
        <taxon>Ecdysozoa</taxon>
        <taxon>Nematoda</taxon>
        <taxon>Chromadorea</taxon>
        <taxon>Rhabditida</taxon>
        <taxon>Spirurina</taxon>
        <taxon>Ascaridomorpha</taxon>
        <taxon>Ascaridoidea</taxon>
        <taxon>Toxocaridae</taxon>
        <taxon>Toxocara</taxon>
    </lineage>
</organism>
<feature type="region of interest" description="Disordered" evidence="6">
    <location>
        <begin position="652"/>
        <end position="686"/>
    </location>
</feature>
<proteinExistence type="predicted"/>
<dbReference type="GO" id="GO:0005634">
    <property type="term" value="C:nucleus"/>
    <property type="evidence" value="ECO:0007669"/>
    <property type="project" value="UniProtKB-UniRule"/>
</dbReference>
<dbReference type="WBParaSite" id="TCNE_0000724501-mRNA-1">
    <property type="protein sequence ID" value="TCNE_0000724501-mRNA-1"/>
    <property type="gene ID" value="TCNE_0000724501"/>
</dbReference>
<keyword evidence="1" id="KW-0805">Transcription regulation</keyword>
<feature type="region of interest" description="Disordered" evidence="6">
    <location>
        <begin position="173"/>
        <end position="195"/>
    </location>
</feature>
<dbReference type="FunFam" id="1.10.30.10:FF:000003">
    <property type="entry name" value="Putative transcription factor SOX-6"/>
    <property type="match status" value="1"/>
</dbReference>
<evidence type="ECO:0000256" key="4">
    <source>
        <dbReference type="ARBA" id="ARBA00023242"/>
    </source>
</evidence>
<feature type="DNA-binding region" description="HMG box" evidence="5">
    <location>
        <begin position="494"/>
        <end position="562"/>
    </location>
</feature>
<dbReference type="Gene3D" id="1.10.30.10">
    <property type="entry name" value="High mobility group box domain"/>
    <property type="match status" value="1"/>
</dbReference>
<keyword evidence="4 5" id="KW-0539">Nucleus</keyword>
<dbReference type="AlphaFoldDB" id="A0A183UFH5"/>
<feature type="domain" description="HMG box" evidence="7">
    <location>
        <begin position="494"/>
        <end position="562"/>
    </location>
</feature>
<dbReference type="CDD" id="cd22042">
    <property type="entry name" value="HMG-box_EGL13-like"/>
    <property type="match status" value="1"/>
</dbReference>
<accession>A0A183UFH5</accession>
<dbReference type="PANTHER" id="PTHR45789:SF2">
    <property type="entry name" value="FI18025P1"/>
    <property type="match status" value="1"/>
</dbReference>
<evidence type="ECO:0000256" key="3">
    <source>
        <dbReference type="ARBA" id="ARBA00023163"/>
    </source>
</evidence>
<dbReference type="GO" id="GO:0000981">
    <property type="term" value="F:DNA-binding transcription factor activity, RNA polymerase II-specific"/>
    <property type="evidence" value="ECO:0007669"/>
    <property type="project" value="TreeGrafter"/>
</dbReference>
<keyword evidence="3" id="KW-0804">Transcription</keyword>
<dbReference type="InterPro" id="IPR036910">
    <property type="entry name" value="HMG_box_dom_sf"/>
</dbReference>
<feature type="region of interest" description="Disordered" evidence="6">
    <location>
        <begin position="410"/>
        <end position="434"/>
    </location>
</feature>
<evidence type="ECO:0000256" key="5">
    <source>
        <dbReference type="PROSITE-ProRule" id="PRU00267"/>
    </source>
</evidence>
<keyword evidence="2 5" id="KW-0238">DNA-binding</keyword>
<dbReference type="Pfam" id="PF00505">
    <property type="entry name" value="HMG_box"/>
    <property type="match status" value="1"/>
</dbReference>
<dbReference type="Proteomes" id="UP000050794">
    <property type="component" value="Unassembled WGS sequence"/>
</dbReference>
<dbReference type="PROSITE" id="PS50118">
    <property type="entry name" value="HMG_BOX_2"/>
    <property type="match status" value="1"/>
</dbReference>
<evidence type="ECO:0000313" key="8">
    <source>
        <dbReference type="EMBL" id="VDM38566.1"/>
    </source>
</evidence>
<dbReference type="GO" id="GO:0045165">
    <property type="term" value="P:cell fate commitment"/>
    <property type="evidence" value="ECO:0007669"/>
    <property type="project" value="TreeGrafter"/>
</dbReference>
<dbReference type="SUPFAM" id="SSF47095">
    <property type="entry name" value="HMG-box"/>
    <property type="match status" value="1"/>
</dbReference>
<name>A0A183UFH5_TOXCA</name>
<keyword evidence="9" id="KW-1185">Reference proteome</keyword>
<dbReference type="EMBL" id="UYWY01019643">
    <property type="protein sequence ID" value="VDM38566.1"/>
    <property type="molecule type" value="Genomic_DNA"/>
</dbReference>
<evidence type="ECO:0000256" key="1">
    <source>
        <dbReference type="ARBA" id="ARBA00023015"/>
    </source>
</evidence>
<feature type="region of interest" description="Disordered" evidence="6">
    <location>
        <begin position="459"/>
        <end position="480"/>
    </location>
</feature>
<dbReference type="InterPro" id="IPR009071">
    <property type="entry name" value="HMG_box_dom"/>
</dbReference>
<dbReference type="GO" id="GO:0000978">
    <property type="term" value="F:RNA polymerase II cis-regulatory region sequence-specific DNA binding"/>
    <property type="evidence" value="ECO:0007669"/>
    <property type="project" value="TreeGrafter"/>
</dbReference>